<proteinExistence type="predicted"/>
<dbReference type="Gene3D" id="3.30.565.10">
    <property type="entry name" value="Histidine kinase-like ATPase, C-terminal domain"/>
    <property type="match status" value="1"/>
</dbReference>
<dbReference type="Proteomes" id="UP000198859">
    <property type="component" value="Chromosome I"/>
</dbReference>
<evidence type="ECO:0000313" key="4">
    <source>
        <dbReference type="Proteomes" id="UP000198859"/>
    </source>
</evidence>
<evidence type="ECO:0000259" key="2">
    <source>
        <dbReference type="Pfam" id="PF13581"/>
    </source>
</evidence>
<keyword evidence="3" id="KW-0808">Transferase</keyword>
<feature type="domain" description="Histidine kinase/HSP90-like ATPase" evidence="2">
    <location>
        <begin position="21"/>
        <end position="135"/>
    </location>
</feature>
<keyword evidence="1" id="KW-0723">Serine/threonine-protein kinase</keyword>
<protein>
    <submittedName>
        <fullName evidence="3">Anti-sigma regulatory factor (Ser/Thr protein kinase)</fullName>
    </submittedName>
</protein>
<gene>
    <name evidence="3" type="ORF">SAMN04488570_2636</name>
</gene>
<name>A0A1H1UVF5_9ACTN</name>
<keyword evidence="3" id="KW-0418">Kinase</keyword>
<dbReference type="AlphaFoldDB" id="A0A1H1UVF5"/>
<dbReference type="GO" id="GO:0004674">
    <property type="term" value="F:protein serine/threonine kinase activity"/>
    <property type="evidence" value="ECO:0007669"/>
    <property type="project" value="UniProtKB-KW"/>
</dbReference>
<dbReference type="SUPFAM" id="SSF55874">
    <property type="entry name" value="ATPase domain of HSP90 chaperone/DNA topoisomerase II/histidine kinase"/>
    <property type="match status" value="1"/>
</dbReference>
<dbReference type="PANTHER" id="PTHR35526:SF3">
    <property type="entry name" value="ANTI-SIGMA-F FACTOR RSBW"/>
    <property type="match status" value="1"/>
</dbReference>
<sequence>MTMTSSHAGPAPVDPVALALPFAPESAAVARHRLRDWLDALGAGLDQLDDARLLVSELVGNAVRHARPLADDTLQVAFDRHESALAIAVTDGGSVTAPRRVDSSVSDLSGRGLSIVETLASSWWVESTRSRTTVHAVLSLT</sequence>
<dbReference type="InterPro" id="IPR050267">
    <property type="entry name" value="Anti-sigma-factor_SerPK"/>
</dbReference>
<dbReference type="CDD" id="cd16936">
    <property type="entry name" value="HATPase_RsbW-like"/>
    <property type="match status" value="1"/>
</dbReference>
<dbReference type="InterPro" id="IPR036890">
    <property type="entry name" value="HATPase_C_sf"/>
</dbReference>
<keyword evidence="4" id="KW-1185">Reference proteome</keyword>
<dbReference type="Pfam" id="PF13581">
    <property type="entry name" value="HATPase_c_2"/>
    <property type="match status" value="1"/>
</dbReference>
<organism evidence="3 4">
    <name type="scientific">Nocardioides scoriae</name>
    <dbReference type="NCBI Taxonomy" id="642780"/>
    <lineage>
        <taxon>Bacteria</taxon>
        <taxon>Bacillati</taxon>
        <taxon>Actinomycetota</taxon>
        <taxon>Actinomycetes</taxon>
        <taxon>Propionibacteriales</taxon>
        <taxon>Nocardioidaceae</taxon>
        <taxon>Nocardioides</taxon>
    </lineage>
</organism>
<accession>A0A1H1UVF5</accession>
<dbReference type="PANTHER" id="PTHR35526">
    <property type="entry name" value="ANTI-SIGMA-F FACTOR RSBW-RELATED"/>
    <property type="match status" value="1"/>
</dbReference>
<dbReference type="STRING" id="642780.SAMN04488570_2636"/>
<dbReference type="InterPro" id="IPR003594">
    <property type="entry name" value="HATPase_dom"/>
</dbReference>
<evidence type="ECO:0000256" key="1">
    <source>
        <dbReference type="ARBA" id="ARBA00022527"/>
    </source>
</evidence>
<dbReference type="EMBL" id="LT629757">
    <property type="protein sequence ID" value="SDS76443.1"/>
    <property type="molecule type" value="Genomic_DNA"/>
</dbReference>
<evidence type="ECO:0000313" key="3">
    <source>
        <dbReference type="EMBL" id="SDS76443.1"/>
    </source>
</evidence>
<reference evidence="4" key="1">
    <citation type="submission" date="2016-10" db="EMBL/GenBank/DDBJ databases">
        <authorList>
            <person name="Varghese N."/>
            <person name="Submissions S."/>
        </authorList>
    </citation>
    <scope>NUCLEOTIDE SEQUENCE [LARGE SCALE GENOMIC DNA]</scope>
    <source>
        <strain evidence="4">DSM 22127</strain>
    </source>
</reference>